<reference evidence="2" key="2">
    <citation type="journal article" date="2024" name="Plant">
        <title>Genomic evolution and insights into agronomic trait innovations of Sesamum species.</title>
        <authorList>
            <person name="Miao H."/>
            <person name="Wang L."/>
            <person name="Qu L."/>
            <person name="Liu H."/>
            <person name="Sun Y."/>
            <person name="Le M."/>
            <person name="Wang Q."/>
            <person name="Wei S."/>
            <person name="Zheng Y."/>
            <person name="Lin W."/>
            <person name="Duan Y."/>
            <person name="Cao H."/>
            <person name="Xiong S."/>
            <person name="Wang X."/>
            <person name="Wei L."/>
            <person name="Li C."/>
            <person name="Ma Q."/>
            <person name="Ju M."/>
            <person name="Zhao R."/>
            <person name="Li G."/>
            <person name="Mu C."/>
            <person name="Tian Q."/>
            <person name="Mei H."/>
            <person name="Zhang T."/>
            <person name="Gao T."/>
            <person name="Zhang H."/>
        </authorList>
    </citation>
    <scope>NUCLEOTIDE SEQUENCE</scope>
    <source>
        <strain evidence="2">KEN1</strain>
    </source>
</reference>
<dbReference type="InterPro" id="IPR052343">
    <property type="entry name" value="Retrotransposon-Effector_Assoc"/>
</dbReference>
<proteinExistence type="predicted"/>
<gene>
    <name evidence="2" type="ORF">Slati_3655900</name>
</gene>
<dbReference type="AlphaFoldDB" id="A0AAW2U2B8"/>
<protein>
    <recommendedName>
        <fullName evidence="3">Reverse transcriptase domain-containing protein</fullName>
    </recommendedName>
</protein>
<dbReference type="EMBL" id="JACGWN010000013">
    <property type="protein sequence ID" value="KAL0410662.1"/>
    <property type="molecule type" value="Genomic_DNA"/>
</dbReference>
<evidence type="ECO:0000313" key="2">
    <source>
        <dbReference type="EMBL" id="KAL0410662.1"/>
    </source>
</evidence>
<evidence type="ECO:0000256" key="1">
    <source>
        <dbReference type="SAM" id="Coils"/>
    </source>
</evidence>
<feature type="coiled-coil region" evidence="1">
    <location>
        <begin position="35"/>
        <end position="91"/>
    </location>
</feature>
<sequence>MKHLVLFSVSEYVVQASFSDVVHSCWTMPVAKQGMLKLKIKLSQLKQHLRHWNKEVFGNLFYNITQAETAVQQAEKTYDNKQSDANLLEMNHKTTIYQNILVAEEDYWKQKASCKWMEEGERNKKYFHSLVKKKRTRVGINLINQDGVALTIEPKIKDSGVCFFTYLLKTEGPLNGLDRIAEIIPCIVTEEMGVALCRPVTSEEVKAVVFDIDANSTAGLDGFNALFYQRCWDVIQHDVFDVVEEFMSGTPMPKSFMATFIVFIPKVKNPDRWGDFRPISLCNTTNKIISKLLNERLKPWLTKLISPNQSGFVATR</sequence>
<keyword evidence="1" id="KW-0175">Coiled coil</keyword>
<organism evidence="2">
    <name type="scientific">Sesamum latifolium</name>
    <dbReference type="NCBI Taxonomy" id="2727402"/>
    <lineage>
        <taxon>Eukaryota</taxon>
        <taxon>Viridiplantae</taxon>
        <taxon>Streptophyta</taxon>
        <taxon>Embryophyta</taxon>
        <taxon>Tracheophyta</taxon>
        <taxon>Spermatophyta</taxon>
        <taxon>Magnoliopsida</taxon>
        <taxon>eudicotyledons</taxon>
        <taxon>Gunneridae</taxon>
        <taxon>Pentapetalae</taxon>
        <taxon>asterids</taxon>
        <taxon>lamiids</taxon>
        <taxon>Lamiales</taxon>
        <taxon>Pedaliaceae</taxon>
        <taxon>Sesamum</taxon>
    </lineage>
</organism>
<dbReference type="PANTHER" id="PTHR46890">
    <property type="entry name" value="NON-LTR RETROLELEMENT REVERSE TRANSCRIPTASE-LIKE PROTEIN-RELATED"/>
    <property type="match status" value="1"/>
</dbReference>
<accession>A0AAW2U2B8</accession>
<dbReference type="PANTHER" id="PTHR46890:SF48">
    <property type="entry name" value="RNA-DIRECTED DNA POLYMERASE"/>
    <property type="match status" value="1"/>
</dbReference>
<name>A0AAW2U2B8_9LAMI</name>
<comment type="caution">
    <text evidence="2">The sequence shown here is derived from an EMBL/GenBank/DDBJ whole genome shotgun (WGS) entry which is preliminary data.</text>
</comment>
<reference evidence="2" key="1">
    <citation type="submission" date="2020-06" db="EMBL/GenBank/DDBJ databases">
        <authorList>
            <person name="Li T."/>
            <person name="Hu X."/>
            <person name="Zhang T."/>
            <person name="Song X."/>
            <person name="Zhang H."/>
            <person name="Dai N."/>
            <person name="Sheng W."/>
            <person name="Hou X."/>
            <person name="Wei L."/>
        </authorList>
    </citation>
    <scope>NUCLEOTIDE SEQUENCE</scope>
    <source>
        <strain evidence="2">KEN1</strain>
        <tissue evidence="2">Leaf</tissue>
    </source>
</reference>
<evidence type="ECO:0008006" key="3">
    <source>
        <dbReference type="Google" id="ProtNLM"/>
    </source>
</evidence>